<sequence>MRAIVKSMAAEIQTEDLQEAYTLGRSNSDEITQEILRGRNWETAKILAVFNRMVEARVCSLRKTRNGHASLFKLFFSLKASEYVSDRRFDLKSDENRSIWCKIRPEHTIQIIKTLDANDYRIYCTIEEAGNRGIWTADIRKQTGLQSHQVQKSVKNLCEAKQLIKPVKNIHVKNRKVYMLTEVEPAKEIAGGSFYVNSEFNNQLVEHLRDQIIHYLRSGQVATLQTISSFVRSSGGLKTDVSNDDIRSVIRTLEYDQKVLESKSAATGDSCFAVSNFVCADSICNQSSEGSVAYHENFARSYILHKIWQLVSIFTRLPR</sequence>
<dbReference type="SUPFAM" id="SSF46785">
    <property type="entry name" value="Winged helix' DNA-binding domain"/>
    <property type="match status" value="1"/>
</dbReference>
<evidence type="ECO:0000256" key="3">
    <source>
        <dbReference type="ARBA" id="ARBA00022478"/>
    </source>
</evidence>
<evidence type="ECO:0000313" key="7">
    <source>
        <dbReference type="Proteomes" id="UP000823046"/>
    </source>
</evidence>
<accession>A0ABQ7JC39</accession>
<name>A0ABQ7JC39_9APIC</name>
<dbReference type="InterPro" id="IPR016049">
    <property type="entry name" value="RNA_pol_Rpc34-like"/>
</dbReference>
<evidence type="ECO:0000256" key="5">
    <source>
        <dbReference type="ARBA" id="ARBA00023242"/>
    </source>
</evidence>
<comment type="subcellular location">
    <subcellularLocation>
        <location evidence="1">Nucleus</location>
    </subcellularLocation>
</comment>
<dbReference type="Proteomes" id="UP000823046">
    <property type="component" value="Unassembled WGS sequence"/>
</dbReference>
<dbReference type="Pfam" id="PF05158">
    <property type="entry name" value="RNA_pol_Rpc34"/>
    <property type="match status" value="1"/>
</dbReference>
<dbReference type="EMBL" id="JADAQX010000160">
    <property type="protein sequence ID" value="KAF8821582.1"/>
    <property type="molecule type" value="Genomic_DNA"/>
</dbReference>
<dbReference type="InterPro" id="IPR036390">
    <property type="entry name" value="WH_DNA-bd_sf"/>
</dbReference>
<dbReference type="Gene3D" id="1.10.10.10">
    <property type="entry name" value="Winged helix-like DNA-binding domain superfamily/Winged helix DNA-binding domain"/>
    <property type="match status" value="1"/>
</dbReference>
<reference evidence="6 7" key="1">
    <citation type="journal article" date="2020" name="bioRxiv">
        <title>Metabolic contributions of an alphaproteobacterial endosymbiont in the apicomplexan Cardiosporidium cionae.</title>
        <authorList>
            <person name="Hunter E.S."/>
            <person name="Paight C.J."/>
            <person name="Lane C.E."/>
        </authorList>
    </citation>
    <scope>NUCLEOTIDE SEQUENCE [LARGE SCALE GENOMIC DNA]</scope>
    <source>
        <strain evidence="6">ESH_2018</strain>
    </source>
</reference>
<comment type="caution">
    <text evidence="6">The sequence shown here is derived from an EMBL/GenBank/DDBJ whole genome shotgun (WGS) entry which is preliminary data.</text>
</comment>
<keyword evidence="5" id="KW-0539">Nucleus</keyword>
<evidence type="ECO:0000256" key="1">
    <source>
        <dbReference type="ARBA" id="ARBA00004123"/>
    </source>
</evidence>
<dbReference type="InterPro" id="IPR036388">
    <property type="entry name" value="WH-like_DNA-bd_sf"/>
</dbReference>
<dbReference type="PANTHER" id="PTHR12780">
    <property type="entry name" value="RNA POLYMERASE III DNA DIRECTED , 39KD SUBUNIT-RELATED"/>
    <property type="match status" value="1"/>
</dbReference>
<keyword evidence="3 6" id="KW-0240">DNA-directed RNA polymerase</keyword>
<proteinExistence type="inferred from homology"/>
<evidence type="ECO:0000256" key="4">
    <source>
        <dbReference type="ARBA" id="ARBA00023163"/>
    </source>
</evidence>
<evidence type="ECO:0000256" key="2">
    <source>
        <dbReference type="ARBA" id="ARBA00011038"/>
    </source>
</evidence>
<gene>
    <name evidence="6" type="primary">POLR3F</name>
    <name evidence="6" type="ORF">IE077_001842</name>
</gene>
<comment type="similarity">
    <text evidence="2">Belongs to the eukaryotic RPC34/RPC39 RNA polymerase subunit family.</text>
</comment>
<keyword evidence="4" id="KW-0804">Transcription</keyword>
<dbReference type="InterPro" id="IPR007832">
    <property type="entry name" value="RNA_pol_Rpc34"/>
</dbReference>
<evidence type="ECO:0000313" key="6">
    <source>
        <dbReference type="EMBL" id="KAF8821582.1"/>
    </source>
</evidence>
<protein>
    <submittedName>
        <fullName evidence="6">Dna-directed Rna polymerase III RPC6</fullName>
    </submittedName>
</protein>
<dbReference type="GO" id="GO:0000428">
    <property type="term" value="C:DNA-directed RNA polymerase complex"/>
    <property type="evidence" value="ECO:0007669"/>
    <property type="project" value="UniProtKB-KW"/>
</dbReference>
<keyword evidence="7" id="KW-1185">Reference proteome</keyword>
<organism evidence="6 7">
    <name type="scientific">Cardiosporidium cionae</name>
    <dbReference type="NCBI Taxonomy" id="476202"/>
    <lineage>
        <taxon>Eukaryota</taxon>
        <taxon>Sar</taxon>
        <taxon>Alveolata</taxon>
        <taxon>Apicomplexa</taxon>
        <taxon>Aconoidasida</taxon>
        <taxon>Nephromycida</taxon>
        <taxon>Cardiosporidium</taxon>
    </lineage>
</organism>